<keyword evidence="1" id="KW-0285">Flavoprotein</keyword>
<dbReference type="GeneID" id="54473061"/>
<dbReference type="EMBL" id="MU001636">
    <property type="protein sequence ID" value="KAF2482607.1"/>
    <property type="molecule type" value="Genomic_DNA"/>
</dbReference>
<dbReference type="Proteomes" id="UP000799767">
    <property type="component" value="Unassembled WGS sequence"/>
</dbReference>
<keyword evidence="3" id="KW-0560">Oxidoreductase</keyword>
<dbReference type="SUPFAM" id="SSF51679">
    <property type="entry name" value="Bacterial luciferase-like"/>
    <property type="match status" value="1"/>
</dbReference>
<feature type="domain" description="Luciferase-like" evidence="6">
    <location>
        <begin position="38"/>
        <end position="404"/>
    </location>
</feature>
<evidence type="ECO:0000256" key="5">
    <source>
        <dbReference type="ARBA" id="ARBA00033748"/>
    </source>
</evidence>
<evidence type="ECO:0000256" key="2">
    <source>
        <dbReference type="ARBA" id="ARBA00022643"/>
    </source>
</evidence>
<keyword evidence="4" id="KW-0503">Monooxygenase</keyword>
<gene>
    <name evidence="7" type="ORF">BDY17DRAFT_281631</name>
</gene>
<dbReference type="InterPro" id="IPR036661">
    <property type="entry name" value="Luciferase-like_sf"/>
</dbReference>
<dbReference type="GO" id="GO:0004497">
    <property type="term" value="F:monooxygenase activity"/>
    <property type="evidence" value="ECO:0007669"/>
    <property type="project" value="UniProtKB-KW"/>
</dbReference>
<accession>A0A6A6PTQ9</accession>
<evidence type="ECO:0000313" key="7">
    <source>
        <dbReference type="EMBL" id="KAF2482607.1"/>
    </source>
</evidence>
<dbReference type="NCBIfam" id="TIGR03860">
    <property type="entry name" value="FMN_nitrolo"/>
    <property type="match status" value="1"/>
</dbReference>
<evidence type="ECO:0000256" key="1">
    <source>
        <dbReference type="ARBA" id="ARBA00022630"/>
    </source>
</evidence>
<dbReference type="InterPro" id="IPR016215">
    <property type="entry name" value="NTA_MOA"/>
</dbReference>
<evidence type="ECO:0000313" key="8">
    <source>
        <dbReference type="Proteomes" id="UP000799767"/>
    </source>
</evidence>
<dbReference type="InterPro" id="IPR011251">
    <property type="entry name" value="Luciferase-like_dom"/>
</dbReference>
<keyword evidence="8" id="KW-1185">Reference proteome</keyword>
<proteinExistence type="inferred from homology"/>
<sequence>MSANNQSNGSGVHKKKSLILNAFVEMCSGHQSPGLWKHPQDQSANFNDIEHWVELAKLLEKAKIHGIFIADVLGGYDVYQGPRNLDPAIRSAAQWPVNEPLAVVPAMAAATKSIGIGVTVATTYEPPYHLARRLSTIDHLSKGRFGWNIVTGYLDSAARNLIGKEQPLHDNRYEVAEEYMKVMYKLFEASWRDDAVIKDVKKDMFSSPDRIREINHVGKYYNVPGPHICQPSPQRTPLLLQAGTSKAGKTFAAQHAEAVFVAGHSPSVVAQNIAEIRKMAHEQFGRDPHSLKFLAMFCPVIGETEEEAVRKFEDYQQYGSIEGALALFGGWTGIDMAPYGDDEELRQVESNAIRSAVEAWSKSSPGIAKWTKHTVAKHITVGGLGATPVGTPSQIADEMQRWVDEADVDGFNLPYAIFPSSFEDICNLLVPELRKRGVFHEDYEVPGGTYRENFYSKAGQKLTLPEHVASTYRWKAGVDQADAPIPE</sequence>
<dbReference type="PANTHER" id="PTHR30011:SF16">
    <property type="entry name" value="C2H2 FINGER DOMAIN TRANSCRIPTION FACTOR (EUROFUNG)-RELATED"/>
    <property type="match status" value="1"/>
</dbReference>
<dbReference type="GO" id="GO:0016705">
    <property type="term" value="F:oxidoreductase activity, acting on paired donors, with incorporation or reduction of molecular oxygen"/>
    <property type="evidence" value="ECO:0007669"/>
    <property type="project" value="InterPro"/>
</dbReference>
<dbReference type="OrthoDB" id="5561043at2759"/>
<dbReference type="RefSeq" id="XP_033589177.1">
    <property type="nucleotide sequence ID" value="XM_033732059.1"/>
</dbReference>
<dbReference type="PANTHER" id="PTHR30011">
    <property type="entry name" value="ALKANESULFONATE MONOOXYGENASE-RELATED"/>
    <property type="match status" value="1"/>
</dbReference>
<name>A0A6A6PTQ9_9PEZI</name>
<dbReference type="Gene3D" id="3.20.20.30">
    <property type="entry name" value="Luciferase-like domain"/>
    <property type="match status" value="1"/>
</dbReference>
<dbReference type="PIRSF" id="PIRSF000337">
    <property type="entry name" value="NTA_MOA"/>
    <property type="match status" value="1"/>
</dbReference>
<organism evidence="7 8">
    <name type="scientific">Neohortaea acidophila</name>
    <dbReference type="NCBI Taxonomy" id="245834"/>
    <lineage>
        <taxon>Eukaryota</taxon>
        <taxon>Fungi</taxon>
        <taxon>Dikarya</taxon>
        <taxon>Ascomycota</taxon>
        <taxon>Pezizomycotina</taxon>
        <taxon>Dothideomycetes</taxon>
        <taxon>Dothideomycetidae</taxon>
        <taxon>Mycosphaerellales</taxon>
        <taxon>Teratosphaeriaceae</taxon>
        <taxon>Neohortaea</taxon>
    </lineage>
</organism>
<dbReference type="Pfam" id="PF00296">
    <property type="entry name" value="Bac_luciferase"/>
    <property type="match status" value="1"/>
</dbReference>
<evidence type="ECO:0000259" key="6">
    <source>
        <dbReference type="Pfam" id="PF00296"/>
    </source>
</evidence>
<comment type="similarity">
    <text evidence="5">Belongs to the NtaA/SnaA/DszA monooxygenase family.</text>
</comment>
<keyword evidence="2" id="KW-0288">FMN</keyword>
<evidence type="ECO:0000256" key="3">
    <source>
        <dbReference type="ARBA" id="ARBA00023002"/>
    </source>
</evidence>
<dbReference type="AlphaFoldDB" id="A0A6A6PTQ9"/>
<dbReference type="InterPro" id="IPR051260">
    <property type="entry name" value="Diverse_substr_monoxygenases"/>
</dbReference>
<reference evidence="7" key="1">
    <citation type="journal article" date="2020" name="Stud. Mycol.">
        <title>101 Dothideomycetes genomes: a test case for predicting lifestyles and emergence of pathogens.</title>
        <authorList>
            <person name="Haridas S."/>
            <person name="Albert R."/>
            <person name="Binder M."/>
            <person name="Bloem J."/>
            <person name="Labutti K."/>
            <person name="Salamov A."/>
            <person name="Andreopoulos B."/>
            <person name="Baker S."/>
            <person name="Barry K."/>
            <person name="Bills G."/>
            <person name="Bluhm B."/>
            <person name="Cannon C."/>
            <person name="Castanera R."/>
            <person name="Culley D."/>
            <person name="Daum C."/>
            <person name="Ezra D."/>
            <person name="Gonzalez J."/>
            <person name="Henrissat B."/>
            <person name="Kuo A."/>
            <person name="Liang C."/>
            <person name="Lipzen A."/>
            <person name="Lutzoni F."/>
            <person name="Magnuson J."/>
            <person name="Mondo S."/>
            <person name="Nolan M."/>
            <person name="Ohm R."/>
            <person name="Pangilinan J."/>
            <person name="Park H.-J."/>
            <person name="Ramirez L."/>
            <person name="Alfaro M."/>
            <person name="Sun H."/>
            <person name="Tritt A."/>
            <person name="Yoshinaga Y."/>
            <person name="Zwiers L.-H."/>
            <person name="Turgeon B."/>
            <person name="Goodwin S."/>
            <person name="Spatafora J."/>
            <person name="Crous P."/>
            <person name="Grigoriev I."/>
        </authorList>
    </citation>
    <scope>NUCLEOTIDE SEQUENCE</scope>
    <source>
        <strain evidence="7">CBS 113389</strain>
    </source>
</reference>
<evidence type="ECO:0000256" key="4">
    <source>
        <dbReference type="ARBA" id="ARBA00023033"/>
    </source>
</evidence>
<protein>
    <submittedName>
        <fullName evidence="7">Luciferase-like domain-containing protein</fullName>
    </submittedName>
</protein>